<feature type="compositionally biased region" description="Polar residues" evidence="2">
    <location>
        <begin position="35"/>
        <end position="44"/>
    </location>
</feature>
<dbReference type="PANTHER" id="PTHR47331">
    <property type="entry name" value="PHD-TYPE DOMAIN-CONTAINING PROTEIN"/>
    <property type="match status" value="1"/>
</dbReference>
<sequence>MDSADQDPPSSRPKRDLRLPEHLAEYDVVLLPSQQPAAQVSSLPVGQPGKRKPSRTGSASGYQSSTSSRRSSRLSLGSQLLKNMPDVKAAALEEQIRVMELADLQQEIEEEREADLEAKKLEEQVKEGQRMQEEAYLAKERMAKEMGRRRRLKKLEKEIKIASAVKCFLSESEDEAKDRLFHLPMLLSIQHSHSSTQIRQLVQSELGSILNSPAIKSGDAEAFDSFALSVQSLVSMLRTLEGTVGYELRCGSHVDRLLSKMSPAHRDGFVEYCLCRGILQPGTDITYTLPDLAAWLQMKAQAKRLASRATHLYNPGPLPSKREQHGSKCKDRAASVFLCSETTKDRPTTPQKPQASKFTPYCPFCNNKEHYLNSCLEFKKLNLSEIKKWIQEGDRCFKCGRNHKAAACTLKRPCKTCKETHLTVLHDVIQELSQRVLTVSHREPTVYIEQPRSPQRVLLKIVKVLLQHGNRTLETFAVLDDGSERSILLPHAVEQLQLIKHPETLHLRTVQQEVKELHGSSVSFHVSPIFKPNKRRSLHPPTLLPRQPASVRRQSERMTREIGCQTDRARRVRAVKDADCTDNELPRHYQSKSQRVRTNYYPGCQTLFPSPSLNVNQDIPETSQIKEEPEEQCIKQEEEQLQEPVVEPKVECVKIEPSMFQQTEDSMEIKEEDINADSSEPGNYEPMVECVKIEPSMFQQTEDSKEIKGEDINADSSEPGNHDDWRSSLSCADVEMEADGEDFHKDQITAESMTAHNTSQSSNFQSAAETSAAVNPGDLCTEARGEGKKRYQALVTARLSAAAEDIFALFERTIADYEKELRLCKEKLRRQEQLETLRPRVRTPGVQMPSQSPDLSLNQTSPVKQERAEQSVRREPVLDSSVEGEDINADSEDWRTSFSCSDVQKEADGNGVQVAAHSTTAQNSGLLFNYKSAAEASVPVNTEDMSAEAQGDDERKYQCDVYGAAPTEHKPFS</sequence>
<proteinExistence type="predicted"/>
<evidence type="ECO:0000256" key="1">
    <source>
        <dbReference type="SAM" id="Coils"/>
    </source>
</evidence>
<evidence type="ECO:0000313" key="3">
    <source>
        <dbReference type="EMBL" id="CAL1608337.1"/>
    </source>
</evidence>
<feature type="region of interest" description="Disordered" evidence="2">
    <location>
        <begin position="535"/>
        <end position="559"/>
    </location>
</feature>
<feature type="compositionally biased region" description="Basic and acidic residues" evidence="2">
    <location>
        <begin position="864"/>
        <end position="877"/>
    </location>
</feature>
<feature type="region of interest" description="Disordered" evidence="2">
    <location>
        <begin position="835"/>
        <end position="895"/>
    </location>
</feature>
<dbReference type="PANTHER" id="PTHR47331:SF5">
    <property type="entry name" value="RIBONUCLEASE H"/>
    <property type="match status" value="1"/>
</dbReference>
<feature type="region of interest" description="Disordered" evidence="2">
    <location>
        <begin position="698"/>
        <end position="773"/>
    </location>
</feature>
<feature type="compositionally biased region" description="Polar residues" evidence="2">
    <location>
        <begin position="749"/>
        <end position="773"/>
    </location>
</feature>
<keyword evidence="4" id="KW-1185">Reference proteome</keyword>
<feature type="coiled-coil region" evidence="1">
    <location>
        <begin position="101"/>
        <end position="131"/>
    </location>
</feature>
<feature type="region of interest" description="Disordered" evidence="2">
    <location>
        <begin position="1"/>
        <end position="20"/>
    </location>
</feature>
<accession>A0AAV2M4S3</accession>
<feature type="compositionally biased region" description="Basic and acidic residues" evidence="2">
    <location>
        <begin position="702"/>
        <end position="711"/>
    </location>
</feature>
<evidence type="ECO:0008006" key="5">
    <source>
        <dbReference type="Google" id="ProtNLM"/>
    </source>
</evidence>
<feature type="region of interest" description="Disordered" evidence="2">
    <location>
        <begin position="35"/>
        <end position="74"/>
    </location>
</feature>
<dbReference type="EMBL" id="OZ035828">
    <property type="protein sequence ID" value="CAL1608337.1"/>
    <property type="molecule type" value="Genomic_DNA"/>
</dbReference>
<evidence type="ECO:0000313" key="4">
    <source>
        <dbReference type="Proteomes" id="UP001497482"/>
    </source>
</evidence>
<dbReference type="Proteomes" id="UP001497482">
    <property type="component" value="Chromosome 6"/>
</dbReference>
<feature type="compositionally biased region" description="Polar residues" evidence="2">
    <location>
        <begin position="848"/>
        <end position="863"/>
    </location>
</feature>
<gene>
    <name evidence="3" type="ORF">KC01_LOCUS35287</name>
</gene>
<feature type="compositionally biased region" description="Low complexity" evidence="2">
    <location>
        <begin position="56"/>
        <end position="74"/>
    </location>
</feature>
<dbReference type="AlphaFoldDB" id="A0AAV2M4S3"/>
<name>A0AAV2M4S3_KNICA</name>
<protein>
    <recommendedName>
        <fullName evidence="5">Gag-like protein</fullName>
    </recommendedName>
</protein>
<feature type="compositionally biased region" description="Acidic residues" evidence="2">
    <location>
        <begin position="882"/>
        <end position="891"/>
    </location>
</feature>
<evidence type="ECO:0000256" key="2">
    <source>
        <dbReference type="SAM" id="MobiDB-lite"/>
    </source>
</evidence>
<organism evidence="3 4">
    <name type="scientific">Knipowitschia caucasica</name>
    <name type="common">Caucasian dwarf goby</name>
    <name type="synonym">Pomatoschistus caucasicus</name>
    <dbReference type="NCBI Taxonomy" id="637954"/>
    <lineage>
        <taxon>Eukaryota</taxon>
        <taxon>Metazoa</taxon>
        <taxon>Chordata</taxon>
        <taxon>Craniata</taxon>
        <taxon>Vertebrata</taxon>
        <taxon>Euteleostomi</taxon>
        <taxon>Actinopterygii</taxon>
        <taxon>Neopterygii</taxon>
        <taxon>Teleostei</taxon>
        <taxon>Neoteleostei</taxon>
        <taxon>Acanthomorphata</taxon>
        <taxon>Gobiaria</taxon>
        <taxon>Gobiiformes</taxon>
        <taxon>Gobioidei</taxon>
        <taxon>Gobiidae</taxon>
        <taxon>Gobiinae</taxon>
        <taxon>Knipowitschia</taxon>
    </lineage>
</organism>
<reference evidence="3 4" key="1">
    <citation type="submission" date="2024-04" db="EMBL/GenBank/DDBJ databases">
        <authorList>
            <person name="Waldvogel A.-M."/>
            <person name="Schoenle A."/>
        </authorList>
    </citation>
    <scope>NUCLEOTIDE SEQUENCE [LARGE SCALE GENOMIC DNA]</scope>
</reference>
<keyword evidence="1" id="KW-0175">Coiled coil</keyword>